<accession>E2BLX9</accession>
<dbReference type="PANTHER" id="PTHR47326:SF1">
    <property type="entry name" value="HTH PSQ-TYPE DOMAIN-CONTAINING PROTEIN"/>
    <property type="match status" value="1"/>
</dbReference>
<organism evidence="2">
    <name type="scientific">Harpegnathos saltator</name>
    <name type="common">Jerdon's jumping ant</name>
    <dbReference type="NCBI Taxonomy" id="610380"/>
    <lineage>
        <taxon>Eukaryota</taxon>
        <taxon>Metazoa</taxon>
        <taxon>Ecdysozoa</taxon>
        <taxon>Arthropoda</taxon>
        <taxon>Hexapoda</taxon>
        <taxon>Insecta</taxon>
        <taxon>Pterygota</taxon>
        <taxon>Neoptera</taxon>
        <taxon>Endopterygota</taxon>
        <taxon>Hymenoptera</taxon>
        <taxon>Apocrita</taxon>
        <taxon>Aculeata</taxon>
        <taxon>Formicoidea</taxon>
        <taxon>Formicidae</taxon>
        <taxon>Ponerinae</taxon>
        <taxon>Ponerini</taxon>
        <taxon>Harpegnathos</taxon>
    </lineage>
</organism>
<dbReference type="AlphaFoldDB" id="E2BLX9"/>
<evidence type="ECO:0000313" key="2">
    <source>
        <dbReference type="Proteomes" id="UP000008237"/>
    </source>
</evidence>
<dbReference type="Gene3D" id="3.30.420.10">
    <property type="entry name" value="Ribonuclease H-like superfamily/Ribonuclease H"/>
    <property type="match status" value="1"/>
</dbReference>
<feature type="non-terminal residue" evidence="1">
    <location>
        <position position="67"/>
    </location>
</feature>
<keyword evidence="2" id="KW-1185">Reference proteome</keyword>
<dbReference type="EMBL" id="GL449060">
    <property type="protein sequence ID" value="EFN83299.1"/>
    <property type="molecule type" value="Genomic_DNA"/>
</dbReference>
<dbReference type="Proteomes" id="UP000008237">
    <property type="component" value="Unassembled WGS sequence"/>
</dbReference>
<sequence length="67" mass="8042">NILNDIFSDRWIGRKDTIEWPPRSLDLTPLDFFYYGYLKTKIYEIRSENLEEMQEKIVNVSNSITPD</sequence>
<dbReference type="InterPro" id="IPR036397">
    <property type="entry name" value="RNaseH_sf"/>
</dbReference>
<evidence type="ECO:0008006" key="3">
    <source>
        <dbReference type="Google" id="ProtNLM"/>
    </source>
</evidence>
<protein>
    <recommendedName>
        <fullName evidence="3">Histone-lysine N-methyltransferase SETMAR</fullName>
    </recommendedName>
</protein>
<dbReference type="STRING" id="610380.E2BLX9"/>
<dbReference type="InParanoid" id="E2BLX9"/>
<proteinExistence type="predicted"/>
<evidence type="ECO:0000313" key="1">
    <source>
        <dbReference type="EMBL" id="EFN83299.1"/>
    </source>
</evidence>
<feature type="non-terminal residue" evidence="1">
    <location>
        <position position="1"/>
    </location>
</feature>
<dbReference type="PANTHER" id="PTHR47326">
    <property type="entry name" value="TRANSPOSABLE ELEMENT TC3 TRANSPOSASE-LIKE PROTEIN"/>
    <property type="match status" value="1"/>
</dbReference>
<dbReference type="GO" id="GO:0003676">
    <property type="term" value="F:nucleic acid binding"/>
    <property type="evidence" value="ECO:0007669"/>
    <property type="project" value="InterPro"/>
</dbReference>
<gene>
    <name evidence="1" type="ORF">EAI_07803</name>
</gene>
<name>E2BLX9_HARSA</name>
<reference evidence="1 2" key="1">
    <citation type="journal article" date="2010" name="Science">
        <title>Genomic comparison of the ants Camponotus floridanus and Harpegnathos saltator.</title>
        <authorList>
            <person name="Bonasio R."/>
            <person name="Zhang G."/>
            <person name="Ye C."/>
            <person name="Mutti N.S."/>
            <person name="Fang X."/>
            <person name="Qin N."/>
            <person name="Donahue G."/>
            <person name="Yang P."/>
            <person name="Li Q."/>
            <person name="Li C."/>
            <person name="Zhang P."/>
            <person name="Huang Z."/>
            <person name="Berger S.L."/>
            <person name="Reinberg D."/>
            <person name="Wang J."/>
            <person name="Liebig J."/>
        </authorList>
    </citation>
    <scope>NUCLEOTIDE SEQUENCE [LARGE SCALE GENOMIC DNA]</scope>
    <source>
        <strain evidence="1 2">R22 G/1</strain>
    </source>
</reference>